<feature type="compositionally biased region" description="Polar residues" evidence="1">
    <location>
        <begin position="289"/>
        <end position="302"/>
    </location>
</feature>
<feature type="compositionally biased region" description="Polar residues" evidence="1">
    <location>
        <begin position="331"/>
        <end position="341"/>
    </location>
</feature>
<protein>
    <submittedName>
        <fullName evidence="3">Nucleosome-remodeling factor subunit BPTF</fullName>
    </submittedName>
</protein>
<feature type="compositionally biased region" description="Polar residues" evidence="1">
    <location>
        <begin position="186"/>
        <end position="202"/>
    </location>
</feature>
<dbReference type="PANTHER" id="PTHR45975:SF2">
    <property type="entry name" value="NUCLEOSOME-REMODELING FACTOR SUBUNIT BPTF"/>
    <property type="match status" value="1"/>
</dbReference>
<proteinExistence type="predicted"/>
<dbReference type="GeneID" id="113422056"/>
<evidence type="ECO:0000313" key="3">
    <source>
        <dbReference type="RefSeq" id="XP_026538538.1"/>
    </source>
</evidence>
<feature type="compositionally biased region" description="Low complexity" evidence="1">
    <location>
        <begin position="261"/>
        <end position="278"/>
    </location>
</feature>
<name>A0A6J1VD44_9SAUR</name>
<reference evidence="3" key="1">
    <citation type="submission" date="2025-08" db="UniProtKB">
        <authorList>
            <consortium name="RefSeq"/>
        </authorList>
    </citation>
    <scope>IDENTIFICATION</scope>
</reference>
<dbReference type="InterPro" id="IPR038028">
    <property type="entry name" value="BPTF"/>
</dbReference>
<feature type="compositionally biased region" description="Basic and acidic residues" evidence="1">
    <location>
        <begin position="223"/>
        <end position="244"/>
    </location>
</feature>
<dbReference type="KEGG" id="nss:113422056"/>
<dbReference type="Proteomes" id="UP000504612">
    <property type="component" value="Unplaced"/>
</dbReference>
<dbReference type="GO" id="GO:0016589">
    <property type="term" value="C:NURF complex"/>
    <property type="evidence" value="ECO:0007669"/>
    <property type="project" value="InterPro"/>
</dbReference>
<dbReference type="PANTHER" id="PTHR45975">
    <property type="entry name" value="NUCLEOSOME-REMODELING FACTOR SUBUNIT BPTF"/>
    <property type="match status" value="1"/>
</dbReference>
<accession>A0A6J1VD44</accession>
<dbReference type="GO" id="GO:0006357">
    <property type="term" value="P:regulation of transcription by RNA polymerase II"/>
    <property type="evidence" value="ECO:0007669"/>
    <property type="project" value="InterPro"/>
</dbReference>
<dbReference type="GO" id="GO:0000978">
    <property type="term" value="F:RNA polymerase II cis-regulatory region sequence-specific DNA binding"/>
    <property type="evidence" value="ECO:0007669"/>
    <property type="project" value="TreeGrafter"/>
</dbReference>
<feature type="region of interest" description="Disordered" evidence="1">
    <location>
        <begin position="127"/>
        <end position="351"/>
    </location>
</feature>
<gene>
    <name evidence="3" type="primary">LOC113422056</name>
</gene>
<sequence length="351" mass="39027">MPSNIHICLRIKDEYKNKPYIQHEPIGYDRNRWKYRIVVEEDSECEKHKRIWYYSTKVQLAELTECLDKGYWEADICKTLEEMREEIYQLMDRTEDLTNKARGSNQSFLAAANEIMEAVRGRKGELLEDRSSVADEEKATVDNKECADTENEKELSKQQMEVNKEIVGEESSEKGGKEESGDACGENNSVPSLPGSSITNISAEEADASEEKNTVGCDSEIPDDNKADKNMASEDLKDISDETAKTVPNLNIDLSAEALLSDPENSSSNEPNSMQSESVKNSDEVKTTEGGSQNSKDLGNKSNGERSESPNSGIGIPGSTRMVTRLRNPDSKLSQLKSQQVAAAAHEANKR</sequence>
<organism evidence="2 3">
    <name type="scientific">Notechis scutatus</name>
    <name type="common">mainland tiger snake</name>
    <dbReference type="NCBI Taxonomy" id="8663"/>
    <lineage>
        <taxon>Eukaryota</taxon>
        <taxon>Metazoa</taxon>
        <taxon>Chordata</taxon>
        <taxon>Craniata</taxon>
        <taxon>Vertebrata</taxon>
        <taxon>Euteleostomi</taxon>
        <taxon>Lepidosauria</taxon>
        <taxon>Squamata</taxon>
        <taxon>Bifurcata</taxon>
        <taxon>Unidentata</taxon>
        <taxon>Episquamata</taxon>
        <taxon>Toxicofera</taxon>
        <taxon>Serpentes</taxon>
        <taxon>Colubroidea</taxon>
        <taxon>Elapidae</taxon>
        <taxon>Hydrophiinae</taxon>
        <taxon>Notechis</taxon>
    </lineage>
</organism>
<feature type="compositionally biased region" description="Basic and acidic residues" evidence="1">
    <location>
        <begin position="127"/>
        <end position="180"/>
    </location>
</feature>
<dbReference type="AlphaFoldDB" id="A0A6J1VD44"/>
<keyword evidence="2" id="KW-1185">Reference proteome</keyword>
<evidence type="ECO:0000313" key="2">
    <source>
        <dbReference type="Proteomes" id="UP000504612"/>
    </source>
</evidence>
<dbReference type="RefSeq" id="XP_026538538.1">
    <property type="nucleotide sequence ID" value="XM_026682753.1"/>
</dbReference>
<evidence type="ECO:0000256" key="1">
    <source>
        <dbReference type="SAM" id="MobiDB-lite"/>
    </source>
</evidence>